<sequence length="341" mass="37700">MKKSEVFHAWASILSGRAPSLSIEITKECPLRCPGCYAFDAAHLGGSTQLRQLSDFKGDELVQKVLAVIDEHKPLHVSLVGGDPMVRYRELELLLPQLESRGVHTQIVTSAFRIIPPAWKQYSKLNVVVSIDGLQPEHDARRAPATYDRILKNIAGAKVTIHCTVTSQIVDRPGYLDEFLAFWSARPEIAKVWFSIFTPQIGATDPEILTPAQRTAVIAELRLLRVKYPVLDMPEIVIDEIANPPRNPDECIFARTTETISADLTTQITPCQFGGEPDCQQCGCIASVGLAAVGHYKIIGPLTAGHIFMASDRFGKGWRKLQRSFAPKPVVTQQPAPFKIL</sequence>
<dbReference type="CDD" id="cd01335">
    <property type="entry name" value="Radical_SAM"/>
    <property type="match status" value="1"/>
</dbReference>
<dbReference type="EMBL" id="CP002480">
    <property type="protein sequence ID" value="ADW68280.1"/>
    <property type="molecule type" value="Genomic_DNA"/>
</dbReference>
<keyword evidence="5" id="KW-0411">Iron-sulfur</keyword>
<dbReference type="Proteomes" id="UP000000343">
    <property type="component" value="Chromosome"/>
</dbReference>
<evidence type="ECO:0000313" key="8">
    <source>
        <dbReference type="Proteomes" id="UP000000343"/>
    </source>
</evidence>
<dbReference type="Pfam" id="PF04055">
    <property type="entry name" value="Radical_SAM"/>
    <property type="match status" value="1"/>
</dbReference>
<evidence type="ECO:0000256" key="3">
    <source>
        <dbReference type="ARBA" id="ARBA00022723"/>
    </source>
</evidence>
<dbReference type="AlphaFoldDB" id="E8X4F3"/>
<evidence type="ECO:0000259" key="6">
    <source>
        <dbReference type="PROSITE" id="PS51918"/>
    </source>
</evidence>
<dbReference type="InterPro" id="IPR058240">
    <property type="entry name" value="rSAM_sf"/>
</dbReference>
<dbReference type="eggNOG" id="COG0535">
    <property type="taxonomic scope" value="Bacteria"/>
</dbReference>
<keyword evidence="2" id="KW-0949">S-adenosyl-L-methionine</keyword>
<dbReference type="OrthoDB" id="9782387at2"/>
<reference evidence="8" key="1">
    <citation type="submission" date="2011-01" db="EMBL/GenBank/DDBJ databases">
        <title>Complete sequence of chromosome of Acidobacterium sp. MP5ACTX9.</title>
        <authorList>
            <consortium name="US DOE Joint Genome Institute"/>
            <person name="Lucas S."/>
            <person name="Copeland A."/>
            <person name="Lapidus A."/>
            <person name="Cheng J.-F."/>
            <person name="Goodwin L."/>
            <person name="Pitluck S."/>
            <person name="Teshima H."/>
            <person name="Detter J.C."/>
            <person name="Han C."/>
            <person name="Tapia R."/>
            <person name="Land M."/>
            <person name="Hauser L."/>
            <person name="Kyrpides N."/>
            <person name="Ivanova N."/>
            <person name="Ovchinnikova G."/>
            <person name="Pagani I."/>
            <person name="Rawat S.R."/>
            <person name="Mannisto M."/>
            <person name="Haggblom M.M."/>
            <person name="Woyke T."/>
        </authorList>
    </citation>
    <scope>NUCLEOTIDE SEQUENCE [LARGE SCALE GENOMIC DNA]</scope>
    <source>
        <strain evidence="8">MP5ACTX9</strain>
    </source>
</reference>
<dbReference type="KEGG" id="acm:AciX9_1217"/>
<keyword evidence="8" id="KW-1185">Reference proteome</keyword>
<accession>E8X4F3</accession>
<evidence type="ECO:0000256" key="5">
    <source>
        <dbReference type="ARBA" id="ARBA00023014"/>
    </source>
</evidence>
<dbReference type="PaxDb" id="1198114-AciX9_1217"/>
<dbReference type="PANTHER" id="PTHR11228:SF7">
    <property type="entry name" value="PQQA PEPTIDE CYCLASE"/>
    <property type="match status" value="1"/>
</dbReference>
<dbReference type="PROSITE" id="PS51918">
    <property type="entry name" value="RADICAL_SAM"/>
    <property type="match status" value="1"/>
</dbReference>
<dbReference type="RefSeq" id="WP_013579603.1">
    <property type="nucleotide sequence ID" value="NC_015064.1"/>
</dbReference>
<protein>
    <submittedName>
        <fullName evidence="7">Radical SAM domain protein</fullName>
    </submittedName>
</protein>
<dbReference type="SFLD" id="SFLDG01067">
    <property type="entry name" value="SPASM/twitch_domain_containing"/>
    <property type="match status" value="1"/>
</dbReference>
<dbReference type="GO" id="GO:0051536">
    <property type="term" value="F:iron-sulfur cluster binding"/>
    <property type="evidence" value="ECO:0007669"/>
    <property type="project" value="UniProtKB-KW"/>
</dbReference>
<dbReference type="Gene3D" id="3.20.20.70">
    <property type="entry name" value="Aldolase class I"/>
    <property type="match status" value="1"/>
</dbReference>
<dbReference type="InterPro" id="IPR050377">
    <property type="entry name" value="Radical_SAM_PqqE_MftC-like"/>
</dbReference>
<dbReference type="SUPFAM" id="SSF102114">
    <property type="entry name" value="Radical SAM enzymes"/>
    <property type="match status" value="1"/>
</dbReference>
<organism evidence="8">
    <name type="scientific">Granulicella tundricola (strain ATCC BAA-1859 / DSM 23138 / MP5ACTX9)</name>
    <dbReference type="NCBI Taxonomy" id="1198114"/>
    <lineage>
        <taxon>Bacteria</taxon>
        <taxon>Pseudomonadati</taxon>
        <taxon>Acidobacteriota</taxon>
        <taxon>Terriglobia</taxon>
        <taxon>Terriglobales</taxon>
        <taxon>Acidobacteriaceae</taxon>
        <taxon>Granulicella</taxon>
    </lineage>
</organism>
<dbReference type="STRING" id="1198114.AciX9_1217"/>
<proteinExistence type="predicted"/>
<dbReference type="GO" id="GO:0046872">
    <property type="term" value="F:metal ion binding"/>
    <property type="evidence" value="ECO:0007669"/>
    <property type="project" value="UniProtKB-KW"/>
</dbReference>
<dbReference type="InterPro" id="IPR007197">
    <property type="entry name" value="rSAM"/>
</dbReference>
<name>E8X4F3_GRATM</name>
<feature type="domain" description="Radical SAM core" evidence="6">
    <location>
        <begin position="15"/>
        <end position="227"/>
    </location>
</feature>
<dbReference type="SFLD" id="SFLDS00029">
    <property type="entry name" value="Radical_SAM"/>
    <property type="match status" value="1"/>
</dbReference>
<evidence type="ECO:0000256" key="4">
    <source>
        <dbReference type="ARBA" id="ARBA00023004"/>
    </source>
</evidence>
<keyword evidence="3" id="KW-0479">Metal-binding</keyword>
<dbReference type="GO" id="GO:0003824">
    <property type="term" value="F:catalytic activity"/>
    <property type="evidence" value="ECO:0007669"/>
    <property type="project" value="InterPro"/>
</dbReference>
<dbReference type="HOGENOM" id="CLU_813211_0_0_0"/>
<gene>
    <name evidence="7" type="ordered locus">AciX9_1217</name>
</gene>
<comment type="cofactor">
    <cofactor evidence="1">
        <name>[4Fe-4S] cluster</name>
        <dbReference type="ChEBI" id="CHEBI:49883"/>
    </cofactor>
</comment>
<evidence type="ECO:0000256" key="2">
    <source>
        <dbReference type="ARBA" id="ARBA00022691"/>
    </source>
</evidence>
<dbReference type="InterPro" id="IPR013785">
    <property type="entry name" value="Aldolase_TIM"/>
</dbReference>
<evidence type="ECO:0000313" key="7">
    <source>
        <dbReference type="EMBL" id="ADW68280.1"/>
    </source>
</evidence>
<dbReference type="PANTHER" id="PTHR11228">
    <property type="entry name" value="RADICAL SAM DOMAIN PROTEIN"/>
    <property type="match status" value="1"/>
</dbReference>
<keyword evidence="4" id="KW-0408">Iron</keyword>
<evidence type="ECO:0000256" key="1">
    <source>
        <dbReference type="ARBA" id="ARBA00001966"/>
    </source>
</evidence>